<dbReference type="Pfam" id="PF00135">
    <property type="entry name" value="COesterase"/>
    <property type="match status" value="1"/>
</dbReference>
<sequence length="569" mass="59827">MQTRPLRAESFLLLLMLTPLAACGGGGDGSASSGALRTTLSPTAVSLERATTAGIVAGVDNSATTGTYEWLGVPYAKPPVGSLRWMPPVAPDAWSGVRPARQFGASCAQGGRFFSPAPDNAPFGLSVRDGLGKPVGSEDCLTLNIWRPANTTEKLPVIVFIHGGSNVSGYTADPLYNGQVLATKAQAVVVTLNYRLGLFGWLNLPQLKTGNALADSGNFATLDQIQALKFVKANIEAFGGDADNVTVMGQSAGSVNVWALLVSPLTEGLIHKAIPLSGALLTVPPAQALVYGNNLLTALLIADGKAIDPITAQLYLLTHTPAQIASYLRGKTADELIQVSFDPNLGSAPAVIADGAVVPAVPAAAIALGAYRNIPVLSGTTLEEGKLFGALVGAYTSNDYDRFTQQYHFDPDAAPTLTEGDLLTSLYLPVDKPVLGWNTVTAVLTDATFVTANAASMSTLALRQPGKLWYYRFDWNEEPAPFDTVYGAVHGIDIPFLFGSFDRKSVFSFAFSTANKPGREALSDAMIATVSAFARTGNPNNPALGTHWPNWPATLVFDASATQARISVK</sequence>
<evidence type="ECO:0000313" key="6">
    <source>
        <dbReference type="Proteomes" id="UP000217289"/>
    </source>
</evidence>
<dbReference type="AlphaFoldDB" id="A0A250IR40"/>
<evidence type="ECO:0000256" key="2">
    <source>
        <dbReference type="ARBA" id="ARBA00022801"/>
    </source>
</evidence>
<feature type="signal peptide" evidence="3">
    <location>
        <begin position="1"/>
        <end position="21"/>
    </location>
</feature>
<keyword evidence="3" id="KW-0732">Signal</keyword>
<dbReference type="EC" id="3.1.1.-" evidence="3"/>
<comment type="similarity">
    <text evidence="1 3">Belongs to the type-B carboxylesterase/lipase family.</text>
</comment>
<dbReference type="PROSITE" id="PS00122">
    <property type="entry name" value="CARBOXYLESTERASE_B_1"/>
    <property type="match status" value="1"/>
</dbReference>
<accession>A0A250IR40</accession>
<dbReference type="InterPro" id="IPR002018">
    <property type="entry name" value="CarbesteraseB"/>
</dbReference>
<evidence type="ECO:0000313" key="5">
    <source>
        <dbReference type="EMBL" id="ATB34194.1"/>
    </source>
</evidence>
<dbReference type="Proteomes" id="UP000217289">
    <property type="component" value="Chromosome"/>
</dbReference>
<evidence type="ECO:0000259" key="4">
    <source>
        <dbReference type="Pfam" id="PF00135"/>
    </source>
</evidence>
<gene>
    <name evidence="5" type="ORF">MEBOL_007695</name>
</gene>
<keyword evidence="6" id="KW-1185">Reference proteome</keyword>
<dbReference type="EMBL" id="CP022163">
    <property type="protein sequence ID" value="ATB34194.1"/>
    <property type="molecule type" value="Genomic_DNA"/>
</dbReference>
<feature type="domain" description="Carboxylesterase type B" evidence="4">
    <location>
        <begin position="50"/>
        <end position="551"/>
    </location>
</feature>
<dbReference type="PROSITE" id="PS00941">
    <property type="entry name" value="CARBOXYLESTERASE_B_2"/>
    <property type="match status" value="1"/>
</dbReference>
<protein>
    <recommendedName>
        <fullName evidence="3">Carboxylic ester hydrolase</fullName>
        <ecNumber evidence="3">3.1.1.-</ecNumber>
    </recommendedName>
</protein>
<dbReference type="InterPro" id="IPR019826">
    <property type="entry name" value="Carboxylesterase_B_AS"/>
</dbReference>
<dbReference type="InterPro" id="IPR029058">
    <property type="entry name" value="AB_hydrolase_fold"/>
</dbReference>
<proteinExistence type="inferred from homology"/>
<name>A0A250IR40_9BACT</name>
<evidence type="ECO:0000256" key="1">
    <source>
        <dbReference type="ARBA" id="ARBA00005964"/>
    </source>
</evidence>
<reference evidence="5 6" key="1">
    <citation type="submission" date="2017-06" db="EMBL/GenBank/DDBJ databases">
        <authorList>
            <person name="Kim H.J."/>
            <person name="Triplett B.A."/>
        </authorList>
    </citation>
    <scope>NUCLEOTIDE SEQUENCE [LARGE SCALE GENOMIC DNA]</scope>
    <source>
        <strain evidence="5 6">DSM 14713</strain>
    </source>
</reference>
<dbReference type="KEGG" id="mbd:MEBOL_007695"/>
<feature type="chain" id="PRO_5011831347" description="Carboxylic ester hydrolase" evidence="3">
    <location>
        <begin position="22"/>
        <end position="569"/>
    </location>
</feature>
<evidence type="ECO:0000256" key="3">
    <source>
        <dbReference type="RuleBase" id="RU361235"/>
    </source>
</evidence>
<keyword evidence="2 3" id="KW-0378">Hydrolase</keyword>
<organism evidence="5 6">
    <name type="scientific">Melittangium boletus DSM 14713</name>
    <dbReference type="NCBI Taxonomy" id="1294270"/>
    <lineage>
        <taxon>Bacteria</taxon>
        <taxon>Pseudomonadati</taxon>
        <taxon>Myxococcota</taxon>
        <taxon>Myxococcia</taxon>
        <taxon>Myxococcales</taxon>
        <taxon>Cystobacterineae</taxon>
        <taxon>Archangiaceae</taxon>
        <taxon>Melittangium</taxon>
    </lineage>
</organism>
<dbReference type="InterPro" id="IPR050309">
    <property type="entry name" value="Type-B_Carboxylest/Lipase"/>
</dbReference>
<dbReference type="Gene3D" id="3.40.50.1820">
    <property type="entry name" value="alpha/beta hydrolase"/>
    <property type="match status" value="1"/>
</dbReference>
<dbReference type="PANTHER" id="PTHR11559">
    <property type="entry name" value="CARBOXYLESTERASE"/>
    <property type="match status" value="1"/>
</dbReference>
<dbReference type="SUPFAM" id="SSF53474">
    <property type="entry name" value="alpha/beta-Hydrolases"/>
    <property type="match status" value="1"/>
</dbReference>
<dbReference type="GO" id="GO:0016787">
    <property type="term" value="F:hydrolase activity"/>
    <property type="evidence" value="ECO:0007669"/>
    <property type="project" value="UniProtKB-KW"/>
</dbReference>
<dbReference type="InterPro" id="IPR019819">
    <property type="entry name" value="Carboxylesterase_B_CS"/>
</dbReference>